<comment type="function">
    <text evidence="4 6">This protein is one of the early assembly proteins of the 50S ribosomal subunit, although it is not seen to bind rRNA by itself. It is important during the early stages of 50S assembly.</text>
</comment>
<dbReference type="GO" id="GO:0006412">
    <property type="term" value="P:translation"/>
    <property type="evidence" value="ECO:0007669"/>
    <property type="project" value="UniProtKB-UniRule"/>
</dbReference>
<keyword evidence="3 4" id="KW-0687">Ribonucleoprotein</keyword>
<dbReference type="PANTHER" id="PTHR11545:SF2">
    <property type="entry name" value="LARGE RIBOSOMAL SUBUNIT PROTEIN UL13M"/>
    <property type="match status" value="1"/>
</dbReference>
<evidence type="ECO:0000256" key="3">
    <source>
        <dbReference type="ARBA" id="ARBA00023274"/>
    </source>
</evidence>
<comment type="similarity">
    <text evidence="1 4 5">Belongs to the universal ribosomal protein uL13 family.</text>
</comment>
<dbReference type="InterPro" id="IPR005822">
    <property type="entry name" value="Ribosomal_uL13"/>
</dbReference>
<dbReference type="AlphaFoldDB" id="A0A554JAW8"/>
<accession>A0A554JAW8</accession>
<organism evidence="7 8">
    <name type="scientific">Candidatus Berkelbacteria bacterium Gr01-1014_85</name>
    <dbReference type="NCBI Taxonomy" id="2017150"/>
    <lineage>
        <taxon>Bacteria</taxon>
        <taxon>Candidatus Berkelbacteria</taxon>
    </lineage>
</organism>
<dbReference type="PANTHER" id="PTHR11545">
    <property type="entry name" value="RIBOSOMAL PROTEIN L13"/>
    <property type="match status" value="1"/>
</dbReference>
<gene>
    <name evidence="4 6" type="primary">rplM</name>
    <name evidence="7" type="ORF">CEO22_463</name>
</gene>
<dbReference type="HAMAP" id="MF_01366">
    <property type="entry name" value="Ribosomal_uL13"/>
    <property type="match status" value="1"/>
</dbReference>
<dbReference type="EMBL" id="VMFD01000041">
    <property type="protein sequence ID" value="TSC65471.1"/>
    <property type="molecule type" value="Genomic_DNA"/>
</dbReference>
<evidence type="ECO:0000256" key="2">
    <source>
        <dbReference type="ARBA" id="ARBA00022980"/>
    </source>
</evidence>
<dbReference type="GO" id="GO:0017148">
    <property type="term" value="P:negative regulation of translation"/>
    <property type="evidence" value="ECO:0007669"/>
    <property type="project" value="TreeGrafter"/>
</dbReference>
<dbReference type="SUPFAM" id="SSF52161">
    <property type="entry name" value="Ribosomal protein L13"/>
    <property type="match status" value="1"/>
</dbReference>
<keyword evidence="2 4" id="KW-0689">Ribosomal protein</keyword>
<dbReference type="Pfam" id="PF00572">
    <property type="entry name" value="Ribosomal_L13"/>
    <property type="match status" value="1"/>
</dbReference>
<sequence length="135" mass="15249">MIVTERKLHHLDASVAPLGRVATKAALLLRGKSKINFENHLDLGDYVTVYNAEKLWVTGNKLEDKQYYRHSGYIGNLKTTQLKDLVALHPNKVIERAIYGMLPKNRLRAKFMRRLKIVSGIPTGVPSQPLTEKAS</sequence>
<evidence type="ECO:0000256" key="4">
    <source>
        <dbReference type="HAMAP-Rule" id="MF_01366"/>
    </source>
</evidence>
<dbReference type="CDD" id="cd00392">
    <property type="entry name" value="Ribosomal_L13"/>
    <property type="match status" value="1"/>
</dbReference>
<dbReference type="Proteomes" id="UP000316253">
    <property type="component" value="Unassembled WGS sequence"/>
</dbReference>
<protein>
    <recommendedName>
        <fullName evidence="4">Large ribosomal subunit protein uL13</fullName>
    </recommendedName>
</protein>
<dbReference type="GO" id="GO:0003735">
    <property type="term" value="F:structural constituent of ribosome"/>
    <property type="evidence" value="ECO:0007669"/>
    <property type="project" value="InterPro"/>
</dbReference>
<name>A0A554JAW8_9BACT</name>
<dbReference type="PROSITE" id="PS00783">
    <property type="entry name" value="RIBOSOMAL_L13"/>
    <property type="match status" value="1"/>
</dbReference>
<dbReference type="PIRSF" id="PIRSF002181">
    <property type="entry name" value="Ribosomal_L13"/>
    <property type="match status" value="1"/>
</dbReference>
<evidence type="ECO:0000256" key="5">
    <source>
        <dbReference type="RuleBase" id="RU003877"/>
    </source>
</evidence>
<dbReference type="InterPro" id="IPR005823">
    <property type="entry name" value="Ribosomal_uL13_bac-type"/>
</dbReference>
<comment type="caution">
    <text evidence="7">The sequence shown here is derived from an EMBL/GenBank/DDBJ whole genome shotgun (WGS) entry which is preliminary data.</text>
</comment>
<dbReference type="GO" id="GO:0022625">
    <property type="term" value="C:cytosolic large ribosomal subunit"/>
    <property type="evidence" value="ECO:0007669"/>
    <property type="project" value="TreeGrafter"/>
</dbReference>
<proteinExistence type="inferred from homology"/>
<evidence type="ECO:0000313" key="7">
    <source>
        <dbReference type="EMBL" id="TSC65471.1"/>
    </source>
</evidence>
<dbReference type="InterPro" id="IPR036899">
    <property type="entry name" value="Ribosomal_uL13_sf"/>
</dbReference>
<dbReference type="Gene3D" id="3.90.1180.10">
    <property type="entry name" value="Ribosomal protein L13"/>
    <property type="match status" value="1"/>
</dbReference>
<evidence type="ECO:0000256" key="1">
    <source>
        <dbReference type="ARBA" id="ARBA00006227"/>
    </source>
</evidence>
<comment type="subunit">
    <text evidence="4">Part of the 50S ribosomal subunit.</text>
</comment>
<dbReference type="GO" id="GO:0003729">
    <property type="term" value="F:mRNA binding"/>
    <property type="evidence" value="ECO:0007669"/>
    <property type="project" value="TreeGrafter"/>
</dbReference>
<evidence type="ECO:0000313" key="8">
    <source>
        <dbReference type="Proteomes" id="UP000316253"/>
    </source>
</evidence>
<dbReference type="NCBIfam" id="TIGR01066">
    <property type="entry name" value="rplM_bact"/>
    <property type="match status" value="1"/>
</dbReference>
<dbReference type="InterPro" id="IPR023563">
    <property type="entry name" value="Ribosomal_uL13_CS"/>
</dbReference>
<reference evidence="7 8" key="1">
    <citation type="submission" date="2017-08" db="EMBL/GenBank/DDBJ databases">
        <title>Mechanisms for carbon and nitrogen cycling indicate functional differentiation within the Candidate Phyla Radiation.</title>
        <authorList>
            <person name="Danczak R.E."/>
            <person name="Johnston M.D."/>
            <person name="Kenah C."/>
            <person name="Slattery M."/>
            <person name="Wrighton K.C."/>
            <person name="Wilkins M.J."/>
        </authorList>
    </citation>
    <scope>NUCLEOTIDE SEQUENCE [LARGE SCALE GENOMIC DNA]</scope>
    <source>
        <strain evidence="7">Gr01-1014_85</strain>
    </source>
</reference>
<evidence type="ECO:0000256" key="6">
    <source>
        <dbReference type="RuleBase" id="RU003878"/>
    </source>
</evidence>